<dbReference type="OrthoDB" id="432381at2759"/>
<dbReference type="AlphaFoldDB" id="A0A8J2JIN3"/>
<dbReference type="PANTHER" id="PTHR46190">
    <property type="entry name" value="SI:CH211-201H21.5-RELATED"/>
    <property type="match status" value="1"/>
</dbReference>
<evidence type="ECO:0000313" key="3">
    <source>
        <dbReference type="EMBL" id="CAG7702238.1"/>
    </source>
</evidence>
<gene>
    <name evidence="3" type="ORF">AFUS01_LOCUS4403</name>
</gene>
<dbReference type="EMBL" id="CAJVCH010027445">
    <property type="protein sequence ID" value="CAG7702238.1"/>
    <property type="molecule type" value="Genomic_DNA"/>
</dbReference>
<accession>A0A8J2JIN3</accession>
<evidence type="ECO:0000313" key="4">
    <source>
        <dbReference type="Proteomes" id="UP000708208"/>
    </source>
</evidence>
<comment type="caution">
    <text evidence="3">The sequence shown here is derived from an EMBL/GenBank/DDBJ whole genome shotgun (WGS) entry which is preliminary data.</text>
</comment>
<evidence type="ECO:0000259" key="2">
    <source>
        <dbReference type="Pfam" id="PF01156"/>
    </source>
</evidence>
<proteinExistence type="predicted"/>
<protein>
    <recommendedName>
        <fullName evidence="2">Inosine/uridine-preferring nucleoside hydrolase domain-containing protein</fullName>
    </recommendedName>
</protein>
<feature type="signal peptide" evidence="1">
    <location>
        <begin position="1"/>
        <end position="21"/>
    </location>
</feature>
<keyword evidence="4" id="KW-1185">Reference proteome</keyword>
<dbReference type="InterPro" id="IPR001910">
    <property type="entry name" value="Inosine/uridine_hydrolase_dom"/>
</dbReference>
<reference evidence="3" key="1">
    <citation type="submission" date="2021-06" db="EMBL/GenBank/DDBJ databases">
        <authorList>
            <person name="Hodson N. C."/>
            <person name="Mongue J. A."/>
            <person name="Jaron S. K."/>
        </authorList>
    </citation>
    <scope>NUCLEOTIDE SEQUENCE</scope>
</reference>
<feature type="non-terminal residue" evidence="3">
    <location>
        <position position="1"/>
    </location>
</feature>
<dbReference type="Proteomes" id="UP000708208">
    <property type="component" value="Unassembled WGS sequence"/>
</dbReference>
<evidence type="ECO:0000256" key="1">
    <source>
        <dbReference type="SAM" id="SignalP"/>
    </source>
</evidence>
<dbReference type="Pfam" id="PF01156">
    <property type="entry name" value="IU_nuc_hydro"/>
    <property type="match status" value="1"/>
</dbReference>
<dbReference type="GO" id="GO:0016799">
    <property type="term" value="F:hydrolase activity, hydrolyzing N-glycosyl compounds"/>
    <property type="evidence" value="ECO:0007669"/>
    <property type="project" value="InterPro"/>
</dbReference>
<sequence length="54" mass="5872">MYYSGNLTILALGPLTNLAAAVRLKPEIKNWIKDLYILGGNYKALGNTTAVGEF</sequence>
<feature type="domain" description="Inosine/uridine-preferring nucleoside hydrolase" evidence="2">
    <location>
        <begin position="3"/>
        <end position="54"/>
    </location>
</feature>
<organism evidence="3 4">
    <name type="scientific">Allacma fusca</name>
    <dbReference type="NCBI Taxonomy" id="39272"/>
    <lineage>
        <taxon>Eukaryota</taxon>
        <taxon>Metazoa</taxon>
        <taxon>Ecdysozoa</taxon>
        <taxon>Arthropoda</taxon>
        <taxon>Hexapoda</taxon>
        <taxon>Collembola</taxon>
        <taxon>Symphypleona</taxon>
        <taxon>Sminthuridae</taxon>
        <taxon>Allacma</taxon>
    </lineage>
</organism>
<feature type="chain" id="PRO_5035288421" description="Inosine/uridine-preferring nucleoside hydrolase domain-containing protein" evidence="1">
    <location>
        <begin position="22"/>
        <end position="54"/>
    </location>
</feature>
<name>A0A8J2JIN3_9HEXA</name>
<dbReference type="InterPro" id="IPR052775">
    <property type="entry name" value="IUN_hydrolase"/>
</dbReference>
<dbReference type="PANTHER" id="PTHR46190:SF1">
    <property type="entry name" value="SI:CH211-201H21.5"/>
    <property type="match status" value="1"/>
</dbReference>
<keyword evidence="1" id="KW-0732">Signal</keyword>